<keyword evidence="2" id="KW-1185">Reference proteome</keyword>
<dbReference type="Proteomes" id="UP001162992">
    <property type="component" value="Chromosome 5"/>
</dbReference>
<sequence>MSGAKKLKLTGTVKWFNSTKGYGFICPDDGSEELFVHQTSIHAEGFRSLRDGESVEYLVDQGDDGRARAIDVTGPKGTYVQGSVRRDGYGGGGRGGDGYGGGGRGGGGYGGAPPPRGRGRGPRGGSTGGYGGGRSGGYGGGGGGYGGNGVGVTCYNCGAAGHISRDCDQYPSGNTRGGGAGGNRSCYNCGGTGHLARDCTAAANA</sequence>
<comment type="caution">
    <text evidence="1">The sequence shown here is derived from an EMBL/GenBank/DDBJ whole genome shotgun (WGS) entry which is preliminary data.</text>
</comment>
<reference evidence="2" key="1">
    <citation type="journal article" date="2024" name="Proc. Natl. Acad. Sci. U.S.A.">
        <title>Extraordinary preservation of gene collinearity over three hundred million years revealed in homosporous lycophytes.</title>
        <authorList>
            <person name="Li C."/>
            <person name="Wickell D."/>
            <person name="Kuo L.Y."/>
            <person name="Chen X."/>
            <person name="Nie B."/>
            <person name="Liao X."/>
            <person name="Peng D."/>
            <person name="Ji J."/>
            <person name="Jenkins J."/>
            <person name="Williams M."/>
            <person name="Shu S."/>
            <person name="Plott C."/>
            <person name="Barry K."/>
            <person name="Rajasekar S."/>
            <person name="Grimwood J."/>
            <person name="Han X."/>
            <person name="Sun S."/>
            <person name="Hou Z."/>
            <person name="He W."/>
            <person name="Dai G."/>
            <person name="Sun C."/>
            <person name="Schmutz J."/>
            <person name="Leebens-Mack J.H."/>
            <person name="Li F.W."/>
            <person name="Wang L."/>
        </authorList>
    </citation>
    <scope>NUCLEOTIDE SEQUENCE [LARGE SCALE GENOMIC DNA]</scope>
    <source>
        <strain evidence="2">cv. PW_Plant_1</strain>
    </source>
</reference>
<proteinExistence type="predicted"/>
<evidence type="ECO:0000313" key="2">
    <source>
        <dbReference type="Proteomes" id="UP001162992"/>
    </source>
</evidence>
<accession>A0ACC2DTN8</accession>
<dbReference type="EMBL" id="CM055096">
    <property type="protein sequence ID" value="KAJ7557513.1"/>
    <property type="molecule type" value="Genomic_DNA"/>
</dbReference>
<gene>
    <name evidence="1" type="ORF">O6H91_05G129600</name>
</gene>
<protein>
    <submittedName>
        <fullName evidence="1">Uncharacterized protein</fullName>
    </submittedName>
</protein>
<name>A0ACC2DTN8_DIPCM</name>
<organism evidence="1 2">
    <name type="scientific">Diphasiastrum complanatum</name>
    <name type="common">Issler's clubmoss</name>
    <name type="synonym">Lycopodium complanatum</name>
    <dbReference type="NCBI Taxonomy" id="34168"/>
    <lineage>
        <taxon>Eukaryota</taxon>
        <taxon>Viridiplantae</taxon>
        <taxon>Streptophyta</taxon>
        <taxon>Embryophyta</taxon>
        <taxon>Tracheophyta</taxon>
        <taxon>Lycopodiopsida</taxon>
        <taxon>Lycopodiales</taxon>
        <taxon>Lycopodiaceae</taxon>
        <taxon>Lycopodioideae</taxon>
        <taxon>Diphasiastrum</taxon>
    </lineage>
</organism>
<evidence type="ECO:0000313" key="1">
    <source>
        <dbReference type="EMBL" id="KAJ7557513.1"/>
    </source>
</evidence>